<accession>A0A131XEW9</accession>
<organism evidence="1">
    <name type="scientific">Hyalomma excavatum</name>
    <dbReference type="NCBI Taxonomy" id="257692"/>
    <lineage>
        <taxon>Eukaryota</taxon>
        <taxon>Metazoa</taxon>
        <taxon>Ecdysozoa</taxon>
        <taxon>Arthropoda</taxon>
        <taxon>Chelicerata</taxon>
        <taxon>Arachnida</taxon>
        <taxon>Acari</taxon>
        <taxon>Parasitiformes</taxon>
        <taxon>Ixodida</taxon>
        <taxon>Ixodoidea</taxon>
        <taxon>Ixodidae</taxon>
        <taxon>Hyalomminae</taxon>
        <taxon>Hyalomma</taxon>
    </lineage>
</organism>
<protein>
    <submittedName>
        <fullName evidence="1">Uncharacterized protein</fullName>
    </submittedName>
</protein>
<reference evidence="1" key="1">
    <citation type="journal article" date="2017" name="Ticks Tick Borne Dis.">
        <title>An insight into the sialome of Hyalomma excavatum.</title>
        <authorList>
            <person name="Ribeiro J.M."/>
            <person name="Slovak M."/>
            <person name="Francischetti I.M."/>
        </authorList>
    </citation>
    <scope>NUCLEOTIDE SEQUENCE</scope>
    <source>
        <strain evidence="1">Samish</strain>
        <tissue evidence="1">Salivary glands</tissue>
    </source>
</reference>
<sequence length="962" mass="108368">LETSRRRKFAMVAFRSFEYGRDISLLQSALRMAERILQQEDASQTLFSPDYSHARAAALTVSDRMQNACSAGIKWAVTSPRLHTAIFVNVLVSNDVVEAAELEYFESVLDDFPRIGWPFFAELVSACGWREHFIENLKALSPNIRLRVLEALHSISKTLPYIWSCTVSTLIWSSCISPIKGINTIDDEVLSAFSNLHALPSSNEASPTEECLLEDSVQLLVELLEDSGSFDMKMVDWALSLFNVILDILLSIFEPTEFSLLNPNLWLKNYDNIGKRANKDFYLTSLGCLHVLNDLAWPDVCQLLSRVDSLLFREVQKVLVCFGERLAQEQSMKHSLCPTHDFCAAAWIDGKEDKKSLKVRPHEDLWHLIRKMQCFLNCLETVKEHYETQCPFLAALKDFVNNWDHVARDLTVYDKYTQISSIESILKQGAIPNTSAFAIWILNHECLLMQQWICDKMMDHLNLLSHPELFHHLYKAALRSGADSCIKKLLLKVCSAAPPKLQEAMLFYTFSSESFNDDSLPLKLTDFENLLTEKLNLVSDADHTVDSEGRAQVFSEFASLCLQSPSKVIEAIVDMAVTDGCTASVAQVLIHLKIVCHYKKRWSNTGQDILGSVILDTYQRLHSGPSKHQDNFTCLIKELVGQSDVLNCDWLLAQIIDSVDLFGADDQCFDTFFPLEVSMAIAPKISDHYIVPMARVLVQILDQTCMELNGARKQKVLHFLHAYLSLDKCTAQTNLPCSINLSCAAIKCLLKKKCIFNEAFGVPIHGEDSILLDAKKWKYECQKVASEFPECSLTEILMPHFCLWLAGATSEEWEILAAQLRRALSIDAGHSVSSAIFIRELVMCLIGCKSYVAVGNWSYLFTCFANTVMECLKATKELPEEDLHEILLALVFALSSLPSQCLKQELLLLVDVAQWTKTSVLGVELAELFREALATQCYQSDLASGLVKASVHKLLMCQPNQL</sequence>
<dbReference type="AlphaFoldDB" id="A0A131XEW9"/>
<evidence type="ECO:0000313" key="1">
    <source>
        <dbReference type="EMBL" id="JAP64765.1"/>
    </source>
</evidence>
<name>A0A131XEW9_9ACAR</name>
<dbReference type="EMBL" id="GEFH01003816">
    <property type="protein sequence ID" value="JAP64765.1"/>
    <property type="molecule type" value="mRNA"/>
</dbReference>
<proteinExistence type="evidence at transcript level"/>
<feature type="non-terminal residue" evidence="1">
    <location>
        <position position="1"/>
    </location>
</feature>